<evidence type="ECO:0000313" key="1">
    <source>
        <dbReference type="EMBL" id="KAH9629751.1"/>
    </source>
</evidence>
<dbReference type="Proteomes" id="UP000814243">
    <property type="component" value="Unassembled WGS sequence"/>
</dbReference>
<protein>
    <submittedName>
        <fullName evidence="1">Uncharacterized protein</fullName>
    </submittedName>
</protein>
<gene>
    <name evidence="1" type="ORF">HF086_009878</name>
</gene>
<dbReference type="AlphaFoldDB" id="A0A922M4V1"/>
<comment type="caution">
    <text evidence="1">The sequence shown here is derived from an EMBL/GenBank/DDBJ whole genome shotgun (WGS) entry which is preliminary data.</text>
</comment>
<organism evidence="1 2">
    <name type="scientific">Spodoptera exigua</name>
    <name type="common">Beet armyworm</name>
    <name type="synonym">Noctua fulgens</name>
    <dbReference type="NCBI Taxonomy" id="7107"/>
    <lineage>
        <taxon>Eukaryota</taxon>
        <taxon>Metazoa</taxon>
        <taxon>Ecdysozoa</taxon>
        <taxon>Arthropoda</taxon>
        <taxon>Hexapoda</taxon>
        <taxon>Insecta</taxon>
        <taxon>Pterygota</taxon>
        <taxon>Neoptera</taxon>
        <taxon>Endopterygota</taxon>
        <taxon>Lepidoptera</taxon>
        <taxon>Glossata</taxon>
        <taxon>Ditrysia</taxon>
        <taxon>Noctuoidea</taxon>
        <taxon>Noctuidae</taxon>
        <taxon>Amphipyrinae</taxon>
        <taxon>Spodoptera</taxon>
    </lineage>
</organism>
<accession>A0A922M4V1</accession>
<sequence>MSRKCVNNSDNFCYICGEVIFNKQKCSISPAIKKAYYYYFNESIKHQDKSWVPHFCCNPCATGLRNWLNGKKPSFRFAVPMQWRESTNHATDCYFCLTTHVFGKGKGVSKKKKKTIVYPNVPSATRPLPHSNLHPIPKRPHIEEDEITLTSPSISSMSESEVPSTSSQPHRITQAELNDLVRDLDLPKNKAELLGSRLQQWNLLESGVNITSFRTRQKNLTQYFEMAESLVFCIDVSGLMKALKITYKQNEWRLFIDSSKLSLKAVLLHNRNILPSIPIGYAVHMKESYENMKTLLLRINTWKSIKKSTFHEQYFFKVKICRPAPPRLEPSREKVP</sequence>
<dbReference type="PANTHER" id="PTHR46114">
    <property type="entry name" value="APPLE DOMAIN-CONTAINING PROTEIN"/>
    <property type="match status" value="1"/>
</dbReference>
<proteinExistence type="predicted"/>
<evidence type="ECO:0000313" key="2">
    <source>
        <dbReference type="Proteomes" id="UP000814243"/>
    </source>
</evidence>
<name>A0A922M4V1_SPOEX</name>
<reference evidence="1" key="1">
    <citation type="journal article" date="2021" name="G3 (Bethesda)">
        <title>Genome and transcriptome analysis of the beet armyworm Spodoptera exigua reveals targets for pest control. .</title>
        <authorList>
            <person name="Simon S."/>
            <person name="Breeschoten T."/>
            <person name="Jansen H.J."/>
            <person name="Dirks R.P."/>
            <person name="Schranz M.E."/>
            <person name="Ros V.I.D."/>
        </authorList>
    </citation>
    <scope>NUCLEOTIDE SEQUENCE</scope>
    <source>
        <strain evidence="1">TB_SE_WUR_2020</strain>
    </source>
</reference>
<dbReference type="EMBL" id="JACEFF010000852">
    <property type="protein sequence ID" value="KAH9629751.1"/>
    <property type="molecule type" value="Genomic_DNA"/>
</dbReference>
<dbReference type="PANTHER" id="PTHR46114:SF1">
    <property type="entry name" value="ZAD DOMAIN-CONTAINING PROTEIN"/>
    <property type="match status" value="1"/>
</dbReference>